<dbReference type="Pfam" id="PF13957">
    <property type="entry name" value="YafO_toxin"/>
    <property type="match status" value="1"/>
</dbReference>
<sequence>MIRQYRHTRECWLYFLQGGELAGWLGRNSIFERNKQAIKSGIFKMHVRLLNESPWTSRIRQPLRVCDNYLVYAQHWEIRNCYQIVALISPGAHQRVDQLLPTIIEIVESEFQSLNEHELKSLLHVTA</sequence>
<gene>
    <name evidence="1" type="ORF">Z599_25510</name>
</gene>
<accession>A0A5U3G6W7</accession>
<comment type="caution">
    <text evidence="1">The sequence shown here is derived from an EMBL/GenBank/DDBJ whole genome shotgun (WGS) entry which is preliminary data.</text>
</comment>
<organism evidence="1">
    <name type="scientific">Salmonella enterica I</name>
    <dbReference type="NCBI Taxonomy" id="59201"/>
    <lineage>
        <taxon>Bacteria</taxon>
        <taxon>Pseudomonadati</taxon>
        <taxon>Pseudomonadota</taxon>
        <taxon>Gammaproteobacteria</taxon>
        <taxon>Enterobacterales</taxon>
        <taxon>Enterobacteriaceae</taxon>
        <taxon>Salmonella</taxon>
    </lineage>
</organism>
<dbReference type="InterPro" id="IPR020353">
    <property type="entry name" value="Toxin_YafO"/>
</dbReference>
<protein>
    <submittedName>
        <fullName evidence="1">Uncharacterized protein</fullName>
    </submittedName>
</protein>
<reference evidence="1" key="1">
    <citation type="submission" date="2018-07" db="EMBL/GenBank/DDBJ databases">
        <authorList>
            <consortium name="GenomeTrakr network: Whole genome sequencing for foodborne pathogen traceback"/>
        </authorList>
    </citation>
    <scope>NUCLEOTIDE SEQUENCE</scope>
    <source>
        <strain evidence="1">MDH-2013-00175</strain>
    </source>
</reference>
<evidence type="ECO:0000313" key="1">
    <source>
        <dbReference type="EMBL" id="EBP4061020.1"/>
    </source>
</evidence>
<name>A0A5U3G6W7_SALET</name>
<dbReference type="EMBL" id="AAGLQK010000068">
    <property type="protein sequence ID" value="EBP4061020.1"/>
    <property type="molecule type" value="Genomic_DNA"/>
</dbReference>
<dbReference type="AlphaFoldDB" id="A0A5U3G6W7"/>
<proteinExistence type="predicted"/>